<evidence type="ECO:0000256" key="1">
    <source>
        <dbReference type="SAM" id="MobiDB-lite"/>
    </source>
</evidence>
<feature type="region of interest" description="Disordered" evidence="1">
    <location>
        <begin position="1"/>
        <end position="56"/>
    </location>
</feature>
<dbReference type="EMBL" id="UYYB01024570">
    <property type="protein sequence ID" value="VDM72265.1"/>
    <property type="molecule type" value="Genomic_DNA"/>
</dbReference>
<protein>
    <submittedName>
        <fullName evidence="2">Uncharacterized protein</fullName>
    </submittedName>
</protein>
<dbReference type="Proteomes" id="UP000270094">
    <property type="component" value="Unassembled WGS sequence"/>
</dbReference>
<reference evidence="2 3" key="1">
    <citation type="submission" date="2018-11" db="EMBL/GenBank/DDBJ databases">
        <authorList>
            <consortium name="Pathogen Informatics"/>
        </authorList>
    </citation>
    <scope>NUCLEOTIDE SEQUENCE [LARGE SCALE GENOMIC DNA]</scope>
</reference>
<name>A0A3P7KNL6_STRVU</name>
<sequence>MAGGAGPQGSPEEERSTSWACRVNGPPRPRGPPREQGKCGPDGNNGTAGSPIYPAI</sequence>
<evidence type="ECO:0000313" key="2">
    <source>
        <dbReference type="EMBL" id="VDM72265.1"/>
    </source>
</evidence>
<accession>A0A3P7KNL6</accession>
<evidence type="ECO:0000313" key="3">
    <source>
        <dbReference type="Proteomes" id="UP000270094"/>
    </source>
</evidence>
<organism evidence="2 3">
    <name type="scientific">Strongylus vulgaris</name>
    <name type="common">Blood worm</name>
    <dbReference type="NCBI Taxonomy" id="40348"/>
    <lineage>
        <taxon>Eukaryota</taxon>
        <taxon>Metazoa</taxon>
        <taxon>Ecdysozoa</taxon>
        <taxon>Nematoda</taxon>
        <taxon>Chromadorea</taxon>
        <taxon>Rhabditida</taxon>
        <taxon>Rhabditina</taxon>
        <taxon>Rhabditomorpha</taxon>
        <taxon>Strongyloidea</taxon>
        <taxon>Strongylidae</taxon>
        <taxon>Strongylus</taxon>
    </lineage>
</organism>
<dbReference type="AlphaFoldDB" id="A0A3P7KNL6"/>
<gene>
    <name evidence="2" type="ORF">SVUK_LOCUS7263</name>
</gene>
<proteinExistence type="predicted"/>
<keyword evidence="3" id="KW-1185">Reference proteome</keyword>